<sequence length="314" mass="34480">MASYGQSYESYEQRNGWSPAYGAPPPDHELQPYPLPSSSSSAAVPLSRTDFLTSVQQTRHEITSIAADVQQIALLHQRALDGTNTDGDGIRALDALAAATQAKNARIREQLRKLKADAAATGQGSGAAAGVGFNKESHVLSLGEEFKRELRAYLEEERRFRELYRQQIGRQYRIVYPAASEGEVALAVERDWGDEGVFQSALRDSNRAAQASTVLGAVRARHNELQKVEQSIAELAALFQDLETLLLQQSEVIKDVEAQTEGAVENLNKGNKEVHGAVESARRARKLKWYCLLVTVLIVVILALVLGLVFGLRK</sequence>
<dbReference type="CDD" id="cd15849">
    <property type="entry name" value="SNARE_Sso1"/>
    <property type="match status" value="1"/>
</dbReference>
<dbReference type="PROSITE" id="PS50192">
    <property type="entry name" value="T_SNARE"/>
    <property type="match status" value="1"/>
</dbReference>
<keyword evidence="5 7" id="KW-0472">Membrane</keyword>
<dbReference type="EMBL" id="JAUEPO010000002">
    <property type="protein sequence ID" value="KAK3331802.1"/>
    <property type="molecule type" value="Genomic_DNA"/>
</dbReference>
<feature type="domain" description="T-SNARE coiled-coil homology" evidence="8">
    <location>
        <begin position="215"/>
        <end position="277"/>
    </location>
</feature>
<dbReference type="GO" id="GO:0005886">
    <property type="term" value="C:plasma membrane"/>
    <property type="evidence" value="ECO:0007669"/>
    <property type="project" value="TreeGrafter"/>
</dbReference>
<name>A0AAE0MGK8_9PEZI</name>
<evidence type="ECO:0000256" key="7">
    <source>
        <dbReference type="SAM" id="Phobius"/>
    </source>
</evidence>
<reference evidence="9" key="2">
    <citation type="submission" date="2023-06" db="EMBL/GenBank/DDBJ databases">
        <authorList>
            <consortium name="Lawrence Berkeley National Laboratory"/>
            <person name="Haridas S."/>
            <person name="Hensen N."/>
            <person name="Bonometti L."/>
            <person name="Westerberg I."/>
            <person name="Brannstrom I.O."/>
            <person name="Guillou S."/>
            <person name="Cros-Aarteil S."/>
            <person name="Calhoun S."/>
            <person name="Kuo A."/>
            <person name="Mondo S."/>
            <person name="Pangilinan J."/>
            <person name="Riley R."/>
            <person name="Labutti K."/>
            <person name="Andreopoulos B."/>
            <person name="Lipzen A."/>
            <person name="Chen C."/>
            <person name="Yanf M."/>
            <person name="Daum C."/>
            <person name="Ng V."/>
            <person name="Clum A."/>
            <person name="Steindorff A."/>
            <person name="Ohm R."/>
            <person name="Martin F."/>
            <person name="Silar P."/>
            <person name="Natvig D."/>
            <person name="Lalanne C."/>
            <person name="Gautier V."/>
            <person name="Ament-Velasquez S.L."/>
            <person name="Kruys A."/>
            <person name="Hutchinson M.I."/>
            <person name="Powell A.J."/>
            <person name="Barry K."/>
            <person name="Miller A.N."/>
            <person name="Grigoriev I.V."/>
            <person name="Debuchy R."/>
            <person name="Gladieux P."/>
            <person name="Thoren M.H."/>
            <person name="Johannesson H."/>
        </authorList>
    </citation>
    <scope>NUCLEOTIDE SEQUENCE</scope>
    <source>
        <strain evidence="9">SMH4131-1</strain>
    </source>
</reference>
<evidence type="ECO:0000259" key="8">
    <source>
        <dbReference type="PROSITE" id="PS50192"/>
    </source>
</evidence>
<protein>
    <submittedName>
        <fullName evidence="9">Syntaxin-like protein psy1</fullName>
    </submittedName>
</protein>
<dbReference type="InterPro" id="IPR010989">
    <property type="entry name" value="SNARE"/>
</dbReference>
<comment type="similarity">
    <text evidence="2">Belongs to the syntaxin family.</text>
</comment>
<feature type="compositionally biased region" description="Polar residues" evidence="6">
    <location>
        <begin position="1"/>
        <end position="16"/>
    </location>
</feature>
<organism evidence="9 10">
    <name type="scientific">Cercophora scortea</name>
    <dbReference type="NCBI Taxonomy" id="314031"/>
    <lineage>
        <taxon>Eukaryota</taxon>
        <taxon>Fungi</taxon>
        <taxon>Dikarya</taxon>
        <taxon>Ascomycota</taxon>
        <taxon>Pezizomycotina</taxon>
        <taxon>Sordariomycetes</taxon>
        <taxon>Sordariomycetidae</taxon>
        <taxon>Sordariales</taxon>
        <taxon>Lasiosphaeriaceae</taxon>
        <taxon>Cercophora</taxon>
    </lineage>
</organism>
<comment type="subcellular location">
    <subcellularLocation>
        <location evidence="1">Membrane</location>
        <topology evidence="1">Single-pass type IV membrane protein</topology>
    </subcellularLocation>
</comment>
<dbReference type="PANTHER" id="PTHR19957">
    <property type="entry name" value="SYNTAXIN"/>
    <property type="match status" value="1"/>
</dbReference>
<dbReference type="GO" id="GO:0000149">
    <property type="term" value="F:SNARE binding"/>
    <property type="evidence" value="ECO:0007669"/>
    <property type="project" value="TreeGrafter"/>
</dbReference>
<evidence type="ECO:0000256" key="3">
    <source>
        <dbReference type="ARBA" id="ARBA00022692"/>
    </source>
</evidence>
<dbReference type="Proteomes" id="UP001286456">
    <property type="component" value="Unassembled WGS sequence"/>
</dbReference>
<dbReference type="InterPro" id="IPR045242">
    <property type="entry name" value="Syntaxin"/>
</dbReference>
<dbReference type="SUPFAM" id="SSF47661">
    <property type="entry name" value="t-snare proteins"/>
    <property type="match status" value="1"/>
</dbReference>
<dbReference type="GO" id="GO:0048278">
    <property type="term" value="P:vesicle docking"/>
    <property type="evidence" value="ECO:0007669"/>
    <property type="project" value="TreeGrafter"/>
</dbReference>
<comment type="caution">
    <text evidence="9">The sequence shown here is derived from an EMBL/GenBank/DDBJ whole genome shotgun (WGS) entry which is preliminary data.</text>
</comment>
<dbReference type="AlphaFoldDB" id="A0AAE0MGK8"/>
<reference evidence="9" key="1">
    <citation type="journal article" date="2023" name="Mol. Phylogenet. Evol.">
        <title>Genome-scale phylogeny and comparative genomics of the fungal order Sordariales.</title>
        <authorList>
            <person name="Hensen N."/>
            <person name="Bonometti L."/>
            <person name="Westerberg I."/>
            <person name="Brannstrom I.O."/>
            <person name="Guillou S."/>
            <person name="Cros-Aarteil S."/>
            <person name="Calhoun S."/>
            <person name="Haridas S."/>
            <person name="Kuo A."/>
            <person name="Mondo S."/>
            <person name="Pangilinan J."/>
            <person name="Riley R."/>
            <person name="LaButti K."/>
            <person name="Andreopoulos B."/>
            <person name="Lipzen A."/>
            <person name="Chen C."/>
            <person name="Yan M."/>
            <person name="Daum C."/>
            <person name="Ng V."/>
            <person name="Clum A."/>
            <person name="Steindorff A."/>
            <person name="Ohm R.A."/>
            <person name="Martin F."/>
            <person name="Silar P."/>
            <person name="Natvig D.O."/>
            <person name="Lalanne C."/>
            <person name="Gautier V."/>
            <person name="Ament-Velasquez S.L."/>
            <person name="Kruys A."/>
            <person name="Hutchinson M.I."/>
            <person name="Powell A.J."/>
            <person name="Barry K."/>
            <person name="Miller A.N."/>
            <person name="Grigoriev I.V."/>
            <person name="Debuchy R."/>
            <person name="Gladieux P."/>
            <person name="Hiltunen Thoren M."/>
            <person name="Johannesson H."/>
        </authorList>
    </citation>
    <scope>NUCLEOTIDE SEQUENCE</scope>
    <source>
        <strain evidence="9">SMH4131-1</strain>
    </source>
</reference>
<gene>
    <name evidence="9" type="ORF">B0T19DRAFT_86836</name>
</gene>
<dbReference type="GO" id="GO:0006887">
    <property type="term" value="P:exocytosis"/>
    <property type="evidence" value="ECO:0007669"/>
    <property type="project" value="TreeGrafter"/>
</dbReference>
<accession>A0AAE0MGK8</accession>
<evidence type="ECO:0000256" key="6">
    <source>
        <dbReference type="SAM" id="MobiDB-lite"/>
    </source>
</evidence>
<evidence type="ECO:0000256" key="4">
    <source>
        <dbReference type="ARBA" id="ARBA00022989"/>
    </source>
</evidence>
<keyword evidence="4 7" id="KW-1133">Transmembrane helix</keyword>
<feature type="transmembrane region" description="Helical" evidence="7">
    <location>
        <begin position="289"/>
        <end position="312"/>
    </location>
</feature>
<evidence type="ECO:0000313" key="9">
    <source>
        <dbReference type="EMBL" id="KAK3331802.1"/>
    </source>
</evidence>
<evidence type="ECO:0000256" key="2">
    <source>
        <dbReference type="ARBA" id="ARBA00009063"/>
    </source>
</evidence>
<dbReference type="GO" id="GO:0012505">
    <property type="term" value="C:endomembrane system"/>
    <property type="evidence" value="ECO:0007669"/>
    <property type="project" value="TreeGrafter"/>
</dbReference>
<keyword evidence="3 7" id="KW-0812">Transmembrane</keyword>
<dbReference type="PANTHER" id="PTHR19957:SF307">
    <property type="entry name" value="PROTEIN SSO1-RELATED"/>
    <property type="match status" value="1"/>
</dbReference>
<dbReference type="GO" id="GO:0006886">
    <property type="term" value="P:intracellular protein transport"/>
    <property type="evidence" value="ECO:0007669"/>
    <property type="project" value="TreeGrafter"/>
</dbReference>
<dbReference type="Pfam" id="PF05739">
    <property type="entry name" value="SNARE"/>
    <property type="match status" value="1"/>
</dbReference>
<dbReference type="Pfam" id="PF00804">
    <property type="entry name" value="Syntaxin"/>
    <property type="match status" value="1"/>
</dbReference>
<dbReference type="GO" id="GO:0005484">
    <property type="term" value="F:SNAP receptor activity"/>
    <property type="evidence" value="ECO:0007669"/>
    <property type="project" value="TreeGrafter"/>
</dbReference>
<dbReference type="GO" id="GO:0031201">
    <property type="term" value="C:SNARE complex"/>
    <property type="evidence" value="ECO:0007669"/>
    <property type="project" value="TreeGrafter"/>
</dbReference>
<dbReference type="InterPro" id="IPR000727">
    <property type="entry name" value="T_SNARE_dom"/>
</dbReference>
<dbReference type="SMART" id="SM00397">
    <property type="entry name" value="t_SNARE"/>
    <property type="match status" value="1"/>
</dbReference>
<dbReference type="Gene3D" id="1.20.58.70">
    <property type="match status" value="1"/>
</dbReference>
<evidence type="ECO:0000256" key="1">
    <source>
        <dbReference type="ARBA" id="ARBA00004211"/>
    </source>
</evidence>
<evidence type="ECO:0000256" key="5">
    <source>
        <dbReference type="ARBA" id="ARBA00023136"/>
    </source>
</evidence>
<feature type="region of interest" description="Disordered" evidence="6">
    <location>
        <begin position="1"/>
        <end position="42"/>
    </location>
</feature>
<evidence type="ECO:0000313" key="10">
    <source>
        <dbReference type="Proteomes" id="UP001286456"/>
    </source>
</evidence>
<dbReference type="GO" id="GO:0006906">
    <property type="term" value="P:vesicle fusion"/>
    <property type="evidence" value="ECO:0007669"/>
    <property type="project" value="TreeGrafter"/>
</dbReference>
<keyword evidence="10" id="KW-1185">Reference proteome</keyword>
<proteinExistence type="inferred from homology"/>
<dbReference type="InterPro" id="IPR006011">
    <property type="entry name" value="Syntaxin_N"/>
</dbReference>